<dbReference type="GO" id="GO:0003735">
    <property type="term" value="F:structural constituent of ribosome"/>
    <property type="evidence" value="ECO:0007669"/>
    <property type="project" value="TreeGrafter"/>
</dbReference>
<dbReference type="OrthoDB" id="274828at2759"/>
<dbReference type="InterPro" id="IPR017082">
    <property type="entry name" value="Ribosomal_mS29_fun"/>
</dbReference>
<keyword evidence="4 8" id="KW-0689">Ribosomal protein</keyword>
<evidence type="ECO:0000256" key="3">
    <source>
        <dbReference type="ARBA" id="ARBA00022946"/>
    </source>
</evidence>
<evidence type="ECO:0000256" key="6">
    <source>
        <dbReference type="ARBA" id="ARBA00023274"/>
    </source>
</evidence>
<dbReference type="PANTHER" id="PTHR12810">
    <property type="entry name" value="MITOCHONDRIAL 28S RIBOSOMAL PROTEIN S29"/>
    <property type="match status" value="1"/>
</dbReference>
<dbReference type="Pfam" id="PF10236">
    <property type="entry name" value="DAP3"/>
    <property type="match status" value="1"/>
</dbReference>
<evidence type="ECO:0000256" key="2">
    <source>
        <dbReference type="ARBA" id="ARBA00009863"/>
    </source>
</evidence>
<dbReference type="PANTHER" id="PTHR12810:SF0">
    <property type="entry name" value="SMALL RIBOSOMAL SUBUNIT PROTEIN MS29"/>
    <property type="match status" value="1"/>
</dbReference>
<keyword evidence="6" id="KW-0687">Ribonucleoprotein</keyword>
<comment type="caution">
    <text evidence="8">The sequence shown here is derived from an EMBL/GenBank/DDBJ whole genome shotgun (WGS) entry which is preliminary data.</text>
</comment>
<keyword evidence="9" id="KW-1185">Reference proteome</keyword>
<dbReference type="PIRSF" id="PIRSF036996">
    <property type="entry name" value="RSM23"/>
    <property type="match status" value="1"/>
</dbReference>
<keyword evidence="5" id="KW-0496">Mitochondrion</keyword>
<dbReference type="GO" id="GO:0005763">
    <property type="term" value="C:mitochondrial small ribosomal subunit"/>
    <property type="evidence" value="ECO:0007669"/>
    <property type="project" value="InterPro"/>
</dbReference>
<comment type="subcellular location">
    <subcellularLocation>
        <location evidence="1">Mitochondrion</location>
    </subcellularLocation>
</comment>
<reference evidence="8 9" key="1">
    <citation type="journal article" date="2015" name="BMC Genomics">
        <title>The genome of the truffle-parasite Tolypocladium ophioglossoides and the evolution of antifungal peptaibiotics.</title>
        <authorList>
            <person name="Quandt C.A."/>
            <person name="Bushley K.E."/>
            <person name="Spatafora J.W."/>
        </authorList>
    </citation>
    <scope>NUCLEOTIDE SEQUENCE [LARGE SCALE GENOMIC DNA]</scope>
    <source>
        <strain evidence="8 9">CBS 100239</strain>
    </source>
</reference>
<evidence type="ECO:0000256" key="7">
    <source>
        <dbReference type="ARBA" id="ARBA00035140"/>
    </source>
</evidence>
<dbReference type="STRING" id="1163406.A0A0L0NLS9"/>
<gene>
    <name evidence="8" type="ORF">TOPH_00335</name>
</gene>
<name>A0A0L0NLS9_TOLOC</name>
<dbReference type="Proteomes" id="UP000036947">
    <property type="component" value="Unassembled WGS sequence"/>
</dbReference>
<evidence type="ECO:0000313" key="8">
    <source>
        <dbReference type="EMBL" id="KND95076.1"/>
    </source>
</evidence>
<organism evidence="8 9">
    <name type="scientific">Tolypocladium ophioglossoides (strain CBS 100239)</name>
    <name type="common">Snaketongue truffleclub</name>
    <name type="synonym">Elaphocordyceps ophioglossoides</name>
    <dbReference type="NCBI Taxonomy" id="1163406"/>
    <lineage>
        <taxon>Eukaryota</taxon>
        <taxon>Fungi</taxon>
        <taxon>Dikarya</taxon>
        <taxon>Ascomycota</taxon>
        <taxon>Pezizomycotina</taxon>
        <taxon>Sordariomycetes</taxon>
        <taxon>Hypocreomycetidae</taxon>
        <taxon>Hypocreales</taxon>
        <taxon>Ophiocordycipitaceae</taxon>
        <taxon>Tolypocladium</taxon>
    </lineage>
</organism>
<evidence type="ECO:0000256" key="1">
    <source>
        <dbReference type="ARBA" id="ARBA00004173"/>
    </source>
</evidence>
<dbReference type="InterPro" id="IPR019368">
    <property type="entry name" value="Ribosomal_mS29"/>
</dbReference>
<evidence type="ECO:0000256" key="5">
    <source>
        <dbReference type="ARBA" id="ARBA00023128"/>
    </source>
</evidence>
<dbReference type="GO" id="GO:0032543">
    <property type="term" value="P:mitochondrial translation"/>
    <property type="evidence" value="ECO:0007669"/>
    <property type="project" value="InterPro"/>
</dbReference>
<evidence type="ECO:0000313" key="9">
    <source>
        <dbReference type="Proteomes" id="UP000036947"/>
    </source>
</evidence>
<keyword evidence="3" id="KW-0809">Transit peptide</keyword>
<dbReference type="EMBL" id="LFRF01000001">
    <property type="protein sequence ID" value="KND95076.1"/>
    <property type="molecule type" value="Genomic_DNA"/>
</dbReference>
<proteinExistence type="inferred from homology"/>
<protein>
    <recommendedName>
        <fullName evidence="7">Small ribosomal subunit protein mS29</fullName>
    </recommendedName>
</protein>
<sequence>DFCPGRPYTSSSSCRQAEQPQAAQLASTRRYTNLVAVSYEHVFDTPFGRAIMASANAFRSLMRPSIHVAPRIQPIMLAMAAFSTSSALAAAPPPTIKSRRDLPKKTKKTYKKKANIVPVKKPNAGERKAFRKRIQLSNNSALPVPGLGELGFETMASGESKGKIFAIPDQVVDQLRALEAFKTTQTWSLFRRPHILVRGETVELMSRLEGSKEKGEALKCVLTGSRLSGKSLAMLQAMSHALLNGWVVIHIPEGQDLTNGNTEYSPIPDTEPMQFAQPVYCLKLMQNIYKANKAVLEKLQLHKDWSKITNLKQGATLADLALSAKESEYAWPTLNALWTELIQPGRPPVLFGLDGLAHINKISEYRDPSFNKVHAHYLTLVGMFVDALSGKTKLPNGGAVIAATSANNSPRHPSQELALSQLEAGQAGGEMPTPDPYERKYDGRVYDALKNSYVLRLEGVSKDEGRVLMEYWGASGLVRSELNTRTVSEKWALGGHGIVGEMERVSLMTMRM</sequence>
<feature type="non-terminal residue" evidence="8">
    <location>
        <position position="1"/>
    </location>
</feature>
<accession>A0A0L0NLS9</accession>
<comment type="similarity">
    <text evidence="2">Belongs to the mitochondrion-specific ribosomal protein mS29 family.</text>
</comment>
<evidence type="ECO:0000256" key="4">
    <source>
        <dbReference type="ARBA" id="ARBA00022980"/>
    </source>
</evidence>
<dbReference type="AlphaFoldDB" id="A0A0L0NLS9"/>